<evidence type="ECO:0000313" key="2">
    <source>
        <dbReference type="Proteomes" id="UP000053989"/>
    </source>
</evidence>
<accession>A0A0C2YNS0</accession>
<evidence type="ECO:0000313" key="1">
    <source>
        <dbReference type="EMBL" id="KIM51388.1"/>
    </source>
</evidence>
<protein>
    <submittedName>
        <fullName evidence="1">Uncharacterized protein</fullName>
    </submittedName>
</protein>
<reference evidence="1 2" key="1">
    <citation type="submission" date="2014-04" db="EMBL/GenBank/DDBJ databases">
        <authorList>
            <consortium name="DOE Joint Genome Institute"/>
            <person name="Kuo A."/>
            <person name="Kohler A."/>
            <person name="Nagy L.G."/>
            <person name="Floudas D."/>
            <person name="Copeland A."/>
            <person name="Barry K.W."/>
            <person name="Cichocki N."/>
            <person name="Veneault-Fourrey C."/>
            <person name="LaButti K."/>
            <person name="Lindquist E.A."/>
            <person name="Lipzen A."/>
            <person name="Lundell T."/>
            <person name="Morin E."/>
            <person name="Murat C."/>
            <person name="Sun H."/>
            <person name="Tunlid A."/>
            <person name="Henrissat B."/>
            <person name="Grigoriev I.V."/>
            <person name="Hibbett D.S."/>
            <person name="Martin F."/>
            <person name="Nordberg H.P."/>
            <person name="Cantor M.N."/>
            <person name="Hua S.X."/>
        </authorList>
    </citation>
    <scope>NUCLEOTIDE SEQUENCE [LARGE SCALE GENOMIC DNA]</scope>
    <source>
        <strain evidence="1 2">Foug A</strain>
    </source>
</reference>
<dbReference type="Proteomes" id="UP000053989">
    <property type="component" value="Unassembled WGS sequence"/>
</dbReference>
<organism evidence="1 2">
    <name type="scientific">Scleroderma citrinum Foug A</name>
    <dbReference type="NCBI Taxonomy" id="1036808"/>
    <lineage>
        <taxon>Eukaryota</taxon>
        <taxon>Fungi</taxon>
        <taxon>Dikarya</taxon>
        <taxon>Basidiomycota</taxon>
        <taxon>Agaricomycotina</taxon>
        <taxon>Agaricomycetes</taxon>
        <taxon>Agaricomycetidae</taxon>
        <taxon>Boletales</taxon>
        <taxon>Sclerodermatineae</taxon>
        <taxon>Sclerodermataceae</taxon>
        <taxon>Scleroderma</taxon>
    </lineage>
</organism>
<gene>
    <name evidence="1" type="ORF">SCLCIDRAFT_33501</name>
</gene>
<reference evidence="2" key="2">
    <citation type="submission" date="2015-01" db="EMBL/GenBank/DDBJ databases">
        <title>Evolutionary Origins and Diversification of the Mycorrhizal Mutualists.</title>
        <authorList>
            <consortium name="DOE Joint Genome Institute"/>
            <consortium name="Mycorrhizal Genomics Consortium"/>
            <person name="Kohler A."/>
            <person name="Kuo A."/>
            <person name="Nagy L.G."/>
            <person name="Floudas D."/>
            <person name="Copeland A."/>
            <person name="Barry K.W."/>
            <person name="Cichocki N."/>
            <person name="Veneault-Fourrey C."/>
            <person name="LaButti K."/>
            <person name="Lindquist E.A."/>
            <person name="Lipzen A."/>
            <person name="Lundell T."/>
            <person name="Morin E."/>
            <person name="Murat C."/>
            <person name="Riley R."/>
            <person name="Ohm R."/>
            <person name="Sun H."/>
            <person name="Tunlid A."/>
            <person name="Henrissat B."/>
            <person name="Grigoriev I.V."/>
            <person name="Hibbett D.S."/>
            <person name="Martin F."/>
        </authorList>
    </citation>
    <scope>NUCLEOTIDE SEQUENCE [LARGE SCALE GENOMIC DNA]</scope>
    <source>
        <strain evidence="2">Foug A</strain>
    </source>
</reference>
<proteinExistence type="predicted"/>
<dbReference type="InParanoid" id="A0A0C2YNS0"/>
<dbReference type="AlphaFoldDB" id="A0A0C2YNS0"/>
<sequence length="57" mass="6586">MFGTVDIGIMSPHLELRKRKIADVIPCAGYYEFKKDSDANDMTVQQYSCETYNIHIK</sequence>
<keyword evidence="2" id="KW-1185">Reference proteome</keyword>
<dbReference type="HOGENOM" id="CLU_188580_1_0_1"/>
<dbReference type="EMBL" id="KN822262">
    <property type="protein sequence ID" value="KIM51388.1"/>
    <property type="molecule type" value="Genomic_DNA"/>
</dbReference>
<name>A0A0C2YNS0_9AGAM</name>